<reference evidence="13 14" key="1">
    <citation type="submission" date="2017-11" db="EMBL/GenBank/DDBJ databases">
        <title>De novo assembly and phasing of dikaryotic genomes from two isolates of Puccinia coronata f. sp. avenae, the causal agent of oat crown rust.</title>
        <authorList>
            <person name="Miller M.E."/>
            <person name="Zhang Y."/>
            <person name="Omidvar V."/>
            <person name="Sperschneider J."/>
            <person name="Schwessinger B."/>
            <person name="Raley C."/>
            <person name="Palmer J.M."/>
            <person name="Garnica D."/>
            <person name="Upadhyaya N."/>
            <person name="Rathjen J."/>
            <person name="Taylor J.M."/>
            <person name="Park R.F."/>
            <person name="Dodds P.N."/>
            <person name="Hirsch C.D."/>
            <person name="Kianian S.F."/>
            <person name="Figueroa M."/>
        </authorList>
    </citation>
    <scope>NUCLEOTIDE SEQUENCE [LARGE SCALE GENOMIC DNA]</scope>
    <source>
        <strain evidence="13">12SD80</strain>
    </source>
</reference>
<dbReference type="EMBL" id="PGCI01000202">
    <property type="protein sequence ID" value="PLW34211.1"/>
    <property type="molecule type" value="Genomic_DNA"/>
</dbReference>
<evidence type="ECO:0000256" key="11">
    <source>
        <dbReference type="ARBA" id="ARBA00048258"/>
    </source>
</evidence>
<dbReference type="EC" id="6.3.2.1" evidence="3"/>
<accession>A0A2N5U902</accession>
<evidence type="ECO:0000256" key="1">
    <source>
        <dbReference type="ARBA" id="ARBA00004990"/>
    </source>
</evidence>
<keyword evidence="8" id="KW-0067">ATP-binding</keyword>
<proteinExistence type="inferred from homology"/>
<comment type="catalytic activity">
    <reaction evidence="11">
        <text>(R)-pantoate + beta-alanine + ATP = (R)-pantothenate + AMP + diphosphate + H(+)</text>
        <dbReference type="Rhea" id="RHEA:10912"/>
        <dbReference type="ChEBI" id="CHEBI:15378"/>
        <dbReference type="ChEBI" id="CHEBI:15980"/>
        <dbReference type="ChEBI" id="CHEBI:29032"/>
        <dbReference type="ChEBI" id="CHEBI:30616"/>
        <dbReference type="ChEBI" id="CHEBI:33019"/>
        <dbReference type="ChEBI" id="CHEBI:57966"/>
        <dbReference type="ChEBI" id="CHEBI:456215"/>
        <dbReference type="EC" id="6.3.2.1"/>
    </reaction>
</comment>
<keyword evidence="5" id="KW-0436">Ligase</keyword>
<evidence type="ECO:0000313" key="13">
    <source>
        <dbReference type="EMBL" id="PLW34211.1"/>
    </source>
</evidence>
<evidence type="ECO:0000313" key="12">
    <source>
        <dbReference type="EMBL" id="PLW23486.1"/>
    </source>
</evidence>
<comment type="similarity">
    <text evidence="2">Belongs to the pantothenate synthetase family.</text>
</comment>
<dbReference type="UniPathway" id="UPA00028">
    <property type="reaction ID" value="UER00005"/>
</dbReference>
<dbReference type="GO" id="GO:0005524">
    <property type="term" value="F:ATP binding"/>
    <property type="evidence" value="ECO:0007669"/>
    <property type="project" value="UniProtKB-KW"/>
</dbReference>
<evidence type="ECO:0000256" key="3">
    <source>
        <dbReference type="ARBA" id="ARBA00012219"/>
    </source>
</evidence>
<evidence type="ECO:0000256" key="5">
    <source>
        <dbReference type="ARBA" id="ARBA00022598"/>
    </source>
</evidence>
<dbReference type="Proteomes" id="UP000235392">
    <property type="component" value="Unassembled WGS sequence"/>
</dbReference>
<dbReference type="InterPro" id="IPR014729">
    <property type="entry name" value="Rossmann-like_a/b/a_fold"/>
</dbReference>
<dbReference type="Gene3D" id="3.40.50.620">
    <property type="entry name" value="HUPs"/>
    <property type="match status" value="1"/>
</dbReference>
<gene>
    <name evidence="12" type="ORF">PCASD_13619</name>
    <name evidence="13" type="ORF">PCASD_15027</name>
</gene>
<name>A0A2N5U902_9BASI</name>
<keyword evidence="6" id="KW-0566">Pantothenate biosynthesis</keyword>
<comment type="pathway">
    <text evidence="1">Cofactor biosynthesis; (R)-pantothenate biosynthesis; (R)-pantothenate from (R)-pantoate and beta-alanine: step 1/1.</text>
</comment>
<evidence type="ECO:0000256" key="10">
    <source>
        <dbReference type="ARBA" id="ARBA00032806"/>
    </source>
</evidence>
<sequence length="395" mass="42724">MMLSLFAAKGSVLCRVTSSSSRVQPAFRRRRPSMPSHPSAAFSILRTVDEVRQWRATLADPSSLGFVPTMGALHEGHLQLVRHSLSSQKHTLVSIFLNPAQFGPTEDLAHYPSTLDSDLEHLAALEVSPGSLGIPHDGFDGRSVASPDPQKNAPQLLTKNVAEQEALRQVSAVFLPSNDILYPSGISTKTEDQRGAFVTVHGLSEQLEGARRPGFFRGVATVVLKLFLIVEPSIAFFGQKDLQQCLLVRQLCKDMHVSRPRAIVATPTVRDPGTGLALSSRNAYLSTPETLAAKALFEFLNRSAQSVLASGRTPSLEHLAQSFTPPLESFALDFISLNHPVTFADIPAGTALEPTSPLAISGAMLVHCSSSRVVRLIDNIVLNHDLNCDISYPPS</sequence>
<dbReference type="GO" id="GO:0015940">
    <property type="term" value="P:pantothenate biosynthetic process"/>
    <property type="evidence" value="ECO:0007669"/>
    <property type="project" value="UniProtKB-UniPathway"/>
</dbReference>
<evidence type="ECO:0000313" key="14">
    <source>
        <dbReference type="Proteomes" id="UP000235392"/>
    </source>
</evidence>
<dbReference type="AlphaFoldDB" id="A0A2N5U902"/>
<dbReference type="GO" id="GO:0004592">
    <property type="term" value="F:pantoate-beta-alanine ligase activity"/>
    <property type="evidence" value="ECO:0007669"/>
    <property type="project" value="UniProtKB-EC"/>
</dbReference>
<keyword evidence="7" id="KW-0547">Nucleotide-binding</keyword>
<evidence type="ECO:0000256" key="2">
    <source>
        <dbReference type="ARBA" id="ARBA00009256"/>
    </source>
</evidence>
<dbReference type="Pfam" id="PF02569">
    <property type="entry name" value="Pantoate_ligase"/>
    <property type="match status" value="1"/>
</dbReference>
<evidence type="ECO:0000256" key="4">
    <source>
        <dbReference type="ARBA" id="ARBA00015647"/>
    </source>
</evidence>
<dbReference type="InterPro" id="IPR003721">
    <property type="entry name" value="Pantoate_ligase"/>
</dbReference>
<dbReference type="SUPFAM" id="SSF52374">
    <property type="entry name" value="Nucleotidylyl transferase"/>
    <property type="match status" value="2"/>
</dbReference>
<evidence type="ECO:0000256" key="6">
    <source>
        <dbReference type="ARBA" id="ARBA00022655"/>
    </source>
</evidence>
<dbReference type="PANTHER" id="PTHR21299">
    <property type="entry name" value="CYTIDYLATE KINASE/PANTOATE-BETA-ALANINE LIGASE"/>
    <property type="match status" value="1"/>
</dbReference>
<dbReference type="PANTHER" id="PTHR21299:SF1">
    <property type="entry name" value="PANTOATE--BETA-ALANINE LIGASE"/>
    <property type="match status" value="1"/>
</dbReference>
<organism evidence="13 14">
    <name type="scientific">Puccinia coronata f. sp. avenae</name>
    <dbReference type="NCBI Taxonomy" id="200324"/>
    <lineage>
        <taxon>Eukaryota</taxon>
        <taxon>Fungi</taxon>
        <taxon>Dikarya</taxon>
        <taxon>Basidiomycota</taxon>
        <taxon>Pucciniomycotina</taxon>
        <taxon>Pucciniomycetes</taxon>
        <taxon>Pucciniales</taxon>
        <taxon>Pucciniaceae</taxon>
        <taxon>Puccinia</taxon>
    </lineage>
</organism>
<evidence type="ECO:0000256" key="9">
    <source>
        <dbReference type="ARBA" id="ARBA00029902"/>
    </source>
</evidence>
<dbReference type="Gene3D" id="3.30.1300.10">
    <property type="entry name" value="Pantoate-beta-alanine ligase, C-terminal domain"/>
    <property type="match status" value="1"/>
</dbReference>
<dbReference type="EMBL" id="PGCI01000632">
    <property type="protein sequence ID" value="PLW23486.1"/>
    <property type="molecule type" value="Genomic_DNA"/>
</dbReference>
<protein>
    <recommendedName>
        <fullName evidence="4">Pantoate--beta-alanine ligase</fullName>
        <ecNumber evidence="3">6.3.2.1</ecNumber>
    </recommendedName>
    <alternativeName>
        <fullName evidence="10">Pantoate-activating enzyme</fullName>
    </alternativeName>
    <alternativeName>
        <fullName evidence="9">Pantothenate synthetase</fullName>
    </alternativeName>
</protein>
<evidence type="ECO:0000256" key="7">
    <source>
        <dbReference type="ARBA" id="ARBA00022741"/>
    </source>
</evidence>
<evidence type="ECO:0000256" key="8">
    <source>
        <dbReference type="ARBA" id="ARBA00022840"/>
    </source>
</evidence>
<dbReference type="InterPro" id="IPR042176">
    <property type="entry name" value="Pantoate_ligase_C"/>
</dbReference>
<dbReference type="HAMAP" id="MF_00158">
    <property type="entry name" value="PanC"/>
    <property type="match status" value="1"/>
</dbReference>
<comment type="caution">
    <text evidence="13">The sequence shown here is derived from an EMBL/GenBank/DDBJ whole genome shotgun (WGS) entry which is preliminary data.</text>
</comment>